<accession>A0ABU3NMM1</accession>
<evidence type="ECO:0000313" key="2">
    <source>
        <dbReference type="Proteomes" id="UP001254165"/>
    </source>
</evidence>
<dbReference type="EMBL" id="JAUHMF010000001">
    <property type="protein sequence ID" value="MDT8898103.1"/>
    <property type="molecule type" value="Genomic_DNA"/>
</dbReference>
<dbReference type="RefSeq" id="WP_315624749.1">
    <property type="nucleotide sequence ID" value="NZ_JAUHMF010000001.1"/>
</dbReference>
<protein>
    <submittedName>
        <fullName evidence="1">Uncharacterized protein</fullName>
    </submittedName>
</protein>
<reference evidence="1 2" key="1">
    <citation type="submission" date="2023-07" db="EMBL/GenBank/DDBJ databases">
        <title>Novel species of Thermanaerothrix with wide hydrolytic capabilities.</title>
        <authorList>
            <person name="Zayulina K.S."/>
            <person name="Podosokorskaya O.A."/>
            <person name="Elcheninov A.G."/>
        </authorList>
    </citation>
    <scope>NUCLEOTIDE SEQUENCE [LARGE SCALE GENOMIC DNA]</scope>
    <source>
        <strain evidence="1 2">4228-RoL</strain>
    </source>
</reference>
<comment type="caution">
    <text evidence="1">The sequence shown here is derived from an EMBL/GenBank/DDBJ whole genome shotgun (WGS) entry which is preliminary data.</text>
</comment>
<dbReference type="Proteomes" id="UP001254165">
    <property type="component" value="Unassembled WGS sequence"/>
</dbReference>
<evidence type="ECO:0000313" key="1">
    <source>
        <dbReference type="EMBL" id="MDT8898103.1"/>
    </source>
</evidence>
<gene>
    <name evidence="1" type="ORF">QYE77_07455</name>
</gene>
<sequence>MPTPFRTFGFGLLLWALLSLACGLVPRLSLETTTPTPSSASPSDLHSTLAALQTQVAQLQATYPSEATASLVPARPLETPLPPSSWQAVTLGPVRLNVPAELALQVDVETVPAVGETEAFGPWEVAPAHWRARLWDYPLIEHAHEPWIWVYPARDYMQMNPDADRAIQTLGVLLNRPFGLNQPEDLPHPVFASMAARVFAAAVQRLDFSGGSGLRVITYYAQDVTPIENSDLLYEFQGLSADGAWYIVATMPLSHPGLPAADVGVPDLSDPNADWMGYYAAVTAYLERQPATSFTPTLASLDAMFRSLQVMR</sequence>
<dbReference type="PROSITE" id="PS51257">
    <property type="entry name" value="PROKAR_LIPOPROTEIN"/>
    <property type="match status" value="1"/>
</dbReference>
<keyword evidence="2" id="KW-1185">Reference proteome</keyword>
<proteinExistence type="predicted"/>
<organism evidence="1 2">
    <name type="scientific">Thermanaerothrix solaris</name>
    <dbReference type="NCBI Taxonomy" id="3058434"/>
    <lineage>
        <taxon>Bacteria</taxon>
        <taxon>Bacillati</taxon>
        <taxon>Chloroflexota</taxon>
        <taxon>Anaerolineae</taxon>
        <taxon>Anaerolineales</taxon>
        <taxon>Anaerolineaceae</taxon>
        <taxon>Thermanaerothrix</taxon>
    </lineage>
</organism>
<name>A0ABU3NMM1_9CHLR</name>